<protein>
    <recommendedName>
        <fullName evidence="3">DUF2490 domain-containing protein</fullName>
    </recommendedName>
</protein>
<accession>A0A0M8ML09</accession>
<dbReference type="EMBL" id="LIYD01000005">
    <property type="protein sequence ID" value="KOS07708.1"/>
    <property type="molecule type" value="Genomic_DNA"/>
</dbReference>
<evidence type="ECO:0008006" key="3">
    <source>
        <dbReference type="Google" id="ProtNLM"/>
    </source>
</evidence>
<name>A0A0M8ML09_9FLAO</name>
<dbReference type="Proteomes" id="UP000037755">
    <property type="component" value="Unassembled WGS sequence"/>
</dbReference>
<gene>
    <name evidence="1" type="ORF">AM493_17900</name>
</gene>
<dbReference type="OrthoDB" id="661329at2"/>
<keyword evidence="2" id="KW-1185">Reference proteome</keyword>
<evidence type="ECO:0000313" key="2">
    <source>
        <dbReference type="Proteomes" id="UP000037755"/>
    </source>
</evidence>
<proteinExistence type="predicted"/>
<dbReference type="RefSeq" id="WP_054409422.1">
    <property type="nucleotide sequence ID" value="NZ_FOYA01000002.1"/>
</dbReference>
<dbReference type="AlphaFoldDB" id="A0A0M8ML09"/>
<sequence>MKKIVALVVVLFFVNTTKGQISPPGLGDTNTAVWTALGVKEQLDSLNAITVYAGMGRISGPGSDNPLDKPSIGVLNAEVYHTLSTHFKYSYAMSYRRQSQYTDAYPYHLEHPAIKQEFRAYGRLAYSFKGNNGGKYSLTLRQEVREFFAPDFNAQSYELQLRTRVKAGVWMPLGNDGNGLTGTAEALFSIADEHGSWGNYEYKESRFCLYYTYVPVPRMVVDVGYMNDLMGYGHHIADANYLAVDVVLVDVF</sequence>
<evidence type="ECO:0000313" key="1">
    <source>
        <dbReference type="EMBL" id="KOS07708.1"/>
    </source>
</evidence>
<organism evidence="1 2">
    <name type="scientific">Flavobacterium akiainvivens</name>
    <dbReference type="NCBI Taxonomy" id="1202724"/>
    <lineage>
        <taxon>Bacteria</taxon>
        <taxon>Pseudomonadati</taxon>
        <taxon>Bacteroidota</taxon>
        <taxon>Flavobacteriia</taxon>
        <taxon>Flavobacteriales</taxon>
        <taxon>Flavobacteriaceae</taxon>
        <taxon>Flavobacterium</taxon>
    </lineage>
</organism>
<dbReference type="STRING" id="1202724.AM493_17900"/>
<dbReference type="PATRIC" id="fig|1202724.3.peg.3718"/>
<comment type="caution">
    <text evidence="1">The sequence shown here is derived from an EMBL/GenBank/DDBJ whole genome shotgun (WGS) entry which is preliminary data.</text>
</comment>
<reference evidence="1 2" key="1">
    <citation type="submission" date="2015-08" db="EMBL/GenBank/DDBJ databases">
        <title>Whole genome sequence of Flavobacterium akiainvivens IK-1T, from decaying Wikstroemia oahuensis, an endemic Hawaiian shrub.</title>
        <authorList>
            <person name="Wan X."/>
            <person name="Hou S."/>
            <person name="Saito J."/>
            <person name="Donachie S."/>
        </authorList>
    </citation>
    <scope>NUCLEOTIDE SEQUENCE [LARGE SCALE GENOMIC DNA]</scope>
    <source>
        <strain evidence="1 2">IK-1</strain>
    </source>
</reference>